<dbReference type="PANTHER" id="PTHR47505">
    <property type="entry name" value="DNA UTILIZATION PROTEIN YHGH"/>
    <property type="match status" value="1"/>
</dbReference>
<dbReference type="InterPro" id="IPR029057">
    <property type="entry name" value="PRTase-like"/>
</dbReference>
<name>A0A1S1Q1W6_9ACTN</name>
<protein>
    <recommendedName>
        <fullName evidence="5">Amidophosphoribosyltransferase</fullName>
    </recommendedName>
</protein>
<accession>A0A1S1Q1W6</accession>
<evidence type="ECO:0000256" key="2">
    <source>
        <dbReference type="SAM" id="MobiDB-lite"/>
    </source>
</evidence>
<evidence type="ECO:0008006" key="5">
    <source>
        <dbReference type="Google" id="ProtNLM"/>
    </source>
</evidence>
<comment type="similarity">
    <text evidence="1">Belongs to the ComF/GntX family.</text>
</comment>
<dbReference type="CDD" id="cd06223">
    <property type="entry name" value="PRTases_typeI"/>
    <property type="match status" value="1"/>
</dbReference>
<dbReference type="AlphaFoldDB" id="A0A1S1Q1W6"/>
<dbReference type="SUPFAM" id="SSF53271">
    <property type="entry name" value="PRTase-like"/>
    <property type="match status" value="1"/>
</dbReference>
<reference evidence="4" key="1">
    <citation type="submission" date="2016-07" db="EMBL/GenBank/DDBJ databases">
        <title>Sequence Frankia sp. strain CcI1.17.</title>
        <authorList>
            <person name="Ghodhbane-Gtari F."/>
            <person name="Swanson E."/>
            <person name="Gueddou A."/>
            <person name="Morris K."/>
            <person name="Hezbri K."/>
            <person name="Ktari A."/>
            <person name="Nouioui I."/>
            <person name="Abebe-Akele F."/>
            <person name="Simpson S."/>
            <person name="Thomas K."/>
            <person name="Gtari M."/>
            <person name="Tisa L.S."/>
            <person name="Hurst S."/>
        </authorList>
    </citation>
    <scope>NUCLEOTIDE SEQUENCE [LARGE SCALE GENOMIC DNA]</scope>
    <source>
        <strain evidence="4">Cc1.17</strain>
    </source>
</reference>
<gene>
    <name evidence="3" type="ORF">CC117_29655</name>
</gene>
<evidence type="ECO:0000256" key="1">
    <source>
        <dbReference type="ARBA" id="ARBA00008007"/>
    </source>
</evidence>
<dbReference type="PANTHER" id="PTHR47505:SF1">
    <property type="entry name" value="DNA UTILIZATION PROTEIN YHGH"/>
    <property type="match status" value="1"/>
</dbReference>
<dbReference type="InterPro" id="IPR000836">
    <property type="entry name" value="PRTase_dom"/>
</dbReference>
<evidence type="ECO:0000313" key="3">
    <source>
        <dbReference type="EMBL" id="OHV28888.1"/>
    </source>
</evidence>
<comment type="caution">
    <text evidence="3">The sequence shown here is derived from an EMBL/GenBank/DDBJ whole genome shotgun (WGS) entry which is preliminary data.</text>
</comment>
<dbReference type="InterPro" id="IPR051910">
    <property type="entry name" value="ComF/GntX_DNA_util-trans"/>
</dbReference>
<evidence type="ECO:0000313" key="4">
    <source>
        <dbReference type="Proteomes" id="UP000179627"/>
    </source>
</evidence>
<dbReference type="Proteomes" id="UP000179627">
    <property type="component" value="Unassembled WGS sequence"/>
</dbReference>
<keyword evidence="4" id="KW-1185">Reference proteome</keyword>
<dbReference type="EMBL" id="MBLM01000169">
    <property type="protein sequence ID" value="OHV28888.1"/>
    <property type="molecule type" value="Genomic_DNA"/>
</dbReference>
<feature type="region of interest" description="Disordered" evidence="2">
    <location>
        <begin position="53"/>
        <end position="86"/>
    </location>
</feature>
<sequence>MREAPALLLLLRDALATLVDLVLPRPCAGCGLPGYAACPRCAAALTGPLVLAAPGPTASPGRRGRDVRDLPPAPTPSGFPVARPSRAAAPPVRAPAWAWPPSRHGPGSSPLVAAAAFEGAPRALLLAYKERGRLDLAPLLGRALARAAAAVARQHLRGTQATSVVLVPVPTTAAARRRRGADHVARLAVVAARVLTRLGTPARVSGVLRVLRPGVDQAGLGATARQRNRSGAFALRPGVRPAGPGEITIVVDDIVTTGATCGEAMRALRAGGWAAPAGTAAVAATPLRHGTLPARRANTPDCPP</sequence>
<dbReference type="Gene3D" id="3.40.50.2020">
    <property type="match status" value="1"/>
</dbReference>
<proteinExistence type="inferred from homology"/>
<organism evidence="3 4">
    <name type="scientific">Parafrankia colletiae</name>
    <dbReference type="NCBI Taxonomy" id="573497"/>
    <lineage>
        <taxon>Bacteria</taxon>
        <taxon>Bacillati</taxon>
        <taxon>Actinomycetota</taxon>
        <taxon>Actinomycetes</taxon>
        <taxon>Frankiales</taxon>
        <taxon>Frankiaceae</taxon>
        <taxon>Parafrankia</taxon>
    </lineage>
</organism>